<proteinExistence type="predicted"/>
<evidence type="ECO:0000313" key="5">
    <source>
        <dbReference type="Proteomes" id="UP000011713"/>
    </source>
</evidence>
<evidence type="ECO:0000313" key="4">
    <source>
        <dbReference type="EnsemblProtists" id="HpaP808872"/>
    </source>
</evidence>
<evidence type="ECO:0000256" key="3">
    <source>
        <dbReference type="SAM" id="SignalP"/>
    </source>
</evidence>
<accession>M4BR33</accession>
<dbReference type="VEuPathDB" id="FungiDB:HpaG808872"/>
<feature type="region of interest" description="Disordered" evidence="1">
    <location>
        <begin position="198"/>
        <end position="323"/>
    </location>
</feature>
<evidence type="ECO:0000256" key="2">
    <source>
        <dbReference type="SAM" id="Phobius"/>
    </source>
</evidence>
<keyword evidence="2" id="KW-0812">Transmembrane</keyword>
<reference evidence="5" key="1">
    <citation type="journal article" date="2010" name="Science">
        <title>Signatures of adaptation to obligate biotrophy in the Hyaloperonospora arabidopsidis genome.</title>
        <authorList>
            <person name="Baxter L."/>
            <person name="Tripathy S."/>
            <person name="Ishaque N."/>
            <person name="Boot N."/>
            <person name="Cabral A."/>
            <person name="Kemen E."/>
            <person name="Thines M."/>
            <person name="Ah-Fong A."/>
            <person name="Anderson R."/>
            <person name="Badejoko W."/>
            <person name="Bittner-Eddy P."/>
            <person name="Boore J.L."/>
            <person name="Chibucos M.C."/>
            <person name="Coates M."/>
            <person name="Dehal P."/>
            <person name="Delehaunty K."/>
            <person name="Dong S."/>
            <person name="Downton P."/>
            <person name="Dumas B."/>
            <person name="Fabro G."/>
            <person name="Fronick C."/>
            <person name="Fuerstenberg S.I."/>
            <person name="Fulton L."/>
            <person name="Gaulin E."/>
            <person name="Govers F."/>
            <person name="Hughes L."/>
            <person name="Humphray S."/>
            <person name="Jiang R.H."/>
            <person name="Judelson H."/>
            <person name="Kamoun S."/>
            <person name="Kyung K."/>
            <person name="Meijer H."/>
            <person name="Minx P."/>
            <person name="Morris P."/>
            <person name="Nelson J."/>
            <person name="Phuntumart V."/>
            <person name="Qutob D."/>
            <person name="Rehmany A."/>
            <person name="Rougon-Cardoso A."/>
            <person name="Ryden P."/>
            <person name="Torto-Alalibo T."/>
            <person name="Studholme D."/>
            <person name="Wang Y."/>
            <person name="Win J."/>
            <person name="Wood J."/>
            <person name="Clifton S.W."/>
            <person name="Rogers J."/>
            <person name="Van den Ackerveken G."/>
            <person name="Jones J.D."/>
            <person name="McDowell J.M."/>
            <person name="Beynon J."/>
            <person name="Tyler B.M."/>
        </authorList>
    </citation>
    <scope>NUCLEOTIDE SEQUENCE [LARGE SCALE GENOMIC DNA]</scope>
    <source>
        <strain evidence="5">Emoy2</strain>
    </source>
</reference>
<keyword evidence="5" id="KW-1185">Reference proteome</keyword>
<dbReference type="AlphaFoldDB" id="M4BR33"/>
<dbReference type="EnsemblProtists" id="HpaT808872">
    <property type="protein sequence ID" value="HpaP808872"/>
    <property type="gene ID" value="HpaG808872"/>
</dbReference>
<dbReference type="EMBL" id="JH598621">
    <property type="status" value="NOT_ANNOTATED_CDS"/>
    <property type="molecule type" value="Genomic_DNA"/>
</dbReference>
<feature type="compositionally biased region" description="Low complexity" evidence="1">
    <location>
        <begin position="198"/>
        <end position="245"/>
    </location>
</feature>
<dbReference type="Proteomes" id="UP000011713">
    <property type="component" value="Unassembled WGS sequence"/>
</dbReference>
<feature type="compositionally biased region" description="Basic and acidic residues" evidence="1">
    <location>
        <begin position="276"/>
        <end position="290"/>
    </location>
</feature>
<evidence type="ECO:0000256" key="1">
    <source>
        <dbReference type="SAM" id="MobiDB-lite"/>
    </source>
</evidence>
<dbReference type="eggNOG" id="ENOG502QRMH">
    <property type="taxonomic scope" value="Eukaryota"/>
</dbReference>
<dbReference type="OMA" id="GATTYCM"/>
<feature type="region of interest" description="Disordered" evidence="1">
    <location>
        <begin position="624"/>
        <end position="661"/>
    </location>
</feature>
<reference evidence="4" key="2">
    <citation type="submission" date="2015-06" db="UniProtKB">
        <authorList>
            <consortium name="EnsemblProtists"/>
        </authorList>
    </citation>
    <scope>IDENTIFICATION</scope>
    <source>
        <strain evidence="4">Emoy2</strain>
    </source>
</reference>
<dbReference type="HOGENOM" id="CLU_027244_0_0_1"/>
<feature type="compositionally biased region" description="Polar residues" evidence="1">
    <location>
        <begin position="291"/>
        <end position="305"/>
    </location>
</feature>
<feature type="compositionally biased region" description="Basic and acidic residues" evidence="1">
    <location>
        <begin position="561"/>
        <end position="573"/>
    </location>
</feature>
<feature type="compositionally biased region" description="Polar residues" evidence="1">
    <location>
        <begin position="313"/>
        <end position="322"/>
    </location>
</feature>
<name>M4BR33_HYAAE</name>
<feature type="chain" id="PRO_5004049090" description="RxLR effector candidate protein" evidence="3">
    <location>
        <begin position="21"/>
        <end position="661"/>
    </location>
</feature>
<sequence>MKVVSTVAVATAALLKASGATDIDAGFAQDGATTYCMGVNGPVGALTFDLLEGTSAGRCPVGVTLTFPSSEFHVNEPLTVKWAAKAQANVANSIFPNAIDPVTKLPGAVTTSALFACTAGTNCATNVGGTSTGADGTRAGPFAPDGLLALETNTFTLSAASDYVIVGLVALPGDPSLNIAATEYVVFKKISVVEATSSSSTSNSGSVATSALGSDSASGSTGSSSTSPPVATSPPLTSAPSSSLGVSNVTSPATNRSLNTTSSDDEVSKKGLQSDLHGHQETDSGTKKTTESPNSGGPNEGANQTGDKETEPSGLTESASTSKGGGVFGKSGIAIIGVIVGICIAVLAGFIFMIRRRKQQRANANKAFDLDSPCVVSEMNDSVPNSKTGGNIDLTYVANVSARNTDSKANDNMMSDNVAAFENGSKASSIADGSMHSLPKSSLDTDKYSEDIRYGIAGSAGHPNEAEIDAYRMSNTSGVSSYVSVARSDASMSHFGDSLVSASQKKYLQPGDWNDSMSSQMDSRLQSTEQAETMTRGVGGIGGSSMTSMSSVDNASSATGSREHDSMVGSHFNDELRSTTGYRETEDSRASEDSRATGFLEAMGESRLQSEVSVDSYGFRASCSSTDSYSSGMSSYSRGSSRISGCSVDSNLDSSNSFSKY</sequence>
<organism evidence="4 5">
    <name type="scientific">Hyaloperonospora arabidopsidis (strain Emoy2)</name>
    <name type="common">Downy mildew agent</name>
    <name type="synonym">Peronospora arabidopsidis</name>
    <dbReference type="NCBI Taxonomy" id="559515"/>
    <lineage>
        <taxon>Eukaryota</taxon>
        <taxon>Sar</taxon>
        <taxon>Stramenopiles</taxon>
        <taxon>Oomycota</taxon>
        <taxon>Peronosporomycetes</taxon>
        <taxon>Peronosporales</taxon>
        <taxon>Peronosporaceae</taxon>
        <taxon>Hyaloperonospora</taxon>
    </lineage>
</organism>
<feature type="transmembrane region" description="Helical" evidence="2">
    <location>
        <begin position="332"/>
        <end position="354"/>
    </location>
</feature>
<keyword evidence="3" id="KW-0732">Signal</keyword>
<feature type="region of interest" description="Disordered" evidence="1">
    <location>
        <begin position="541"/>
        <end position="573"/>
    </location>
</feature>
<feature type="compositionally biased region" description="Low complexity" evidence="1">
    <location>
        <begin position="624"/>
        <end position="647"/>
    </location>
</feature>
<feature type="compositionally biased region" description="Polar residues" evidence="1">
    <location>
        <begin position="246"/>
        <end position="262"/>
    </location>
</feature>
<protein>
    <recommendedName>
        <fullName evidence="6">RxLR effector candidate protein</fullName>
    </recommendedName>
</protein>
<feature type="compositionally biased region" description="Polar residues" evidence="1">
    <location>
        <begin position="648"/>
        <end position="661"/>
    </location>
</feature>
<keyword evidence="2" id="KW-1133">Transmembrane helix</keyword>
<evidence type="ECO:0008006" key="6">
    <source>
        <dbReference type="Google" id="ProtNLM"/>
    </source>
</evidence>
<keyword evidence="2" id="KW-0472">Membrane</keyword>
<feature type="signal peptide" evidence="3">
    <location>
        <begin position="1"/>
        <end position="20"/>
    </location>
</feature>
<dbReference type="InParanoid" id="M4BR33"/>